<dbReference type="PIRSF" id="PIRSF015268">
    <property type="entry name" value="Virulence_RhuM"/>
    <property type="match status" value="1"/>
</dbReference>
<reference evidence="2" key="1">
    <citation type="submission" date="2017-09" db="EMBL/GenBank/DDBJ databases">
        <title>Depth-based differentiation of microbial function through sediment-hosted aquifers and enrichment of novel symbionts in the deep terrestrial subsurface.</title>
        <authorList>
            <person name="Probst A.J."/>
            <person name="Ladd B."/>
            <person name="Jarett J.K."/>
            <person name="Geller-Mcgrath D.E."/>
            <person name="Sieber C.M.K."/>
            <person name="Emerson J.B."/>
            <person name="Anantharaman K."/>
            <person name="Thomas B.C."/>
            <person name="Malmstrom R."/>
            <person name="Stieglmeier M."/>
            <person name="Klingl A."/>
            <person name="Woyke T."/>
            <person name="Ryan C.M."/>
            <person name="Banfield J.F."/>
        </authorList>
    </citation>
    <scope>NUCLEOTIDE SEQUENCE [LARGE SCALE GENOMIC DNA]</scope>
</reference>
<dbReference type="PANTHER" id="PTHR35810">
    <property type="entry name" value="CYTOPLASMIC PROTEIN-RELATED"/>
    <property type="match status" value="1"/>
</dbReference>
<dbReference type="AlphaFoldDB" id="A0A2M8F316"/>
<sequence length="368" mass="43056">MTKNKQIVKQNSFTEFLLYTTPNGKVKVEIYLHNENIWLTQKLIAILFGCSTDNVSLHLKNIFESAELHENSVTEEFSVTASDGKKYKTKHYNLDAIISVGYRVNSTKATLFRIWATERLKEYIIKGFTMDDERLKNPNTIFGKDYFEEQLARIRNIRSSERRMYQKVTDIYAQCSADYNPNEEITKLFFATVQNKLHFAITGQTAAEIIHGRVDSKKQNMGLTSWKNAPKGSIREADVIIAKNYLQEKELDYLNRIVTMYLDYAEMQAKRGIIMYMKDWVAKLDAFLQFNEHAILLDLGKVSHEVAEALALKEYEKYRVEQDKNYISDFDTYLEIEQKTKDFVRAIDEHKAQKKKLKKIKKNQKKNT</sequence>
<dbReference type="InterPro" id="IPR011204">
    <property type="entry name" value="Virulence_RhuM-like"/>
</dbReference>
<evidence type="ECO:0000313" key="2">
    <source>
        <dbReference type="Proteomes" id="UP000231383"/>
    </source>
</evidence>
<dbReference type="Proteomes" id="UP000231383">
    <property type="component" value="Unassembled WGS sequence"/>
</dbReference>
<name>A0A2M8F316_9BACT</name>
<evidence type="ECO:0000313" key="1">
    <source>
        <dbReference type="EMBL" id="PJC33675.1"/>
    </source>
</evidence>
<accession>A0A2M8F316</accession>
<comment type="caution">
    <text evidence="1">The sequence shown here is derived from an EMBL/GenBank/DDBJ whole genome shotgun (WGS) entry which is preliminary data.</text>
</comment>
<protein>
    <submittedName>
        <fullName evidence="1">Cell filamentation protein Fic</fullName>
    </submittedName>
</protein>
<gene>
    <name evidence="1" type="ORF">CO051_01235</name>
</gene>
<proteinExistence type="predicted"/>
<dbReference type="EMBL" id="PFSC01000032">
    <property type="protein sequence ID" value="PJC33675.1"/>
    <property type="molecule type" value="Genomic_DNA"/>
</dbReference>
<organism evidence="1 2">
    <name type="scientific">Candidatus Roizmanbacteria bacterium CG_4_9_14_0_2_um_filter_39_13</name>
    <dbReference type="NCBI Taxonomy" id="1974839"/>
    <lineage>
        <taxon>Bacteria</taxon>
        <taxon>Candidatus Roizmaniibacteriota</taxon>
    </lineage>
</organism>
<dbReference type="PANTHER" id="PTHR35810:SF1">
    <property type="entry name" value="CYTOPLASMIC PROTEIN"/>
    <property type="match status" value="1"/>
</dbReference>
<dbReference type="Pfam" id="PF13310">
    <property type="entry name" value="Virulence_RhuM"/>
    <property type="match status" value="1"/>
</dbReference>